<proteinExistence type="predicted"/>
<dbReference type="GO" id="GO:0044325">
    <property type="term" value="F:transmembrane transporter binding"/>
    <property type="evidence" value="ECO:0007669"/>
    <property type="project" value="TreeGrafter"/>
</dbReference>
<feature type="domain" description="Phosphofurin acidic cluster sorting protein 1/2 C-terminal" evidence="1">
    <location>
        <begin position="1"/>
        <end position="103"/>
    </location>
</feature>
<dbReference type="GO" id="GO:0072659">
    <property type="term" value="P:protein localization to plasma membrane"/>
    <property type="evidence" value="ECO:0007669"/>
    <property type="project" value="TreeGrafter"/>
</dbReference>
<dbReference type="Proteomes" id="UP000052978">
    <property type="component" value="Unassembled WGS sequence"/>
</dbReference>
<dbReference type="PANTHER" id="PTHR13280:SF15">
    <property type="entry name" value="PHOSPHOFURIN ACIDIC CLUSTER SORTING PROTEIN 2"/>
    <property type="match status" value="1"/>
</dbReference>
<evidence type="ECO:0000313" key="3">
    <source>
        <dbReference type="Proteomes" id="UP000052978"/>
    </source>
</evidence>
<sequence>MEWQVDYWTTAQLTDRKRNSKKKDLPTANNTLKCTFHSLQVSRLPSSDEATATSTMCMTVLTKEKKKKVLFLPKKTKDKVVESKSQCLECVSLLVCRASSSRTCCGSSLKVWCGMT</sequence>
<keyword evidence="3" id="KW-1185">Reference proteome</keyword>
<evidence type="ECO:0000313" key="2">
    <source>
        <dbReference type="EMBL" id="EPQ10178.1"/>
    </source>
</evidence>
<name>S7PHL6_MYOBR</name>
<gene>
    <name evidence="2" type="ORF">D623_10023289</name>
</gene>
<evidence type="ECO:0000259" key="1">
    <source>
        <dbReference type="Pfam" id="PF10254"/>
    </source>
</evidence>
<protein>
    <submittedName>
        <fullName evidence="2">Phosphofurin acidic cluster sorting protein 2</fullName>
    </submittedName>
</protein>
<reference evidence="2 3" key="1">
    <citation type="journal article" date="2013" name="Nat. Commun.">
        <title>Genome analysis reveals insights into physiology and longevity of the Brandt's bat Myotis brandtii.</title>
        <authorList>
            <person name="Seim I."/>
            <person name="Fang X."/>
            <person name="Xiong Z."/>
            <person name="Lobanov A.V."/>
            <person name="Huang Z."/>
            <person name="Ma S."/>
            <person name="Feng Y."/>
            <person name="Turanov A.A."/>
            <person name="Zhu Y."/>
            <person name="Lenz T.L."/>
            <person name="Gerashchenko M.V."/>
            <person name="Fan D."/>
            <person name="Hee Yim S."/>
            <person name="Yao X."/>
            <person name="Jordan D."/>
            <person name="Xiong Y."/>
            <person name="Ma Y."/>
            <person name="Lyapunov A.N."/>
            <person name="Chen G."/>
            <person name="Kulakova O.I."/>
            <person name="Sun Y."/>
            <person name="Lee S.G."/>
            <person name="Bronson R.T."/>
            <person name="Moskalev A.A."/>
            <person name="Sunyaev S.R."/>
            <person name="Zhang G."/>
            <person name="Krogh A."/>
            <person name="Wang J."/>
            <person name="Gladyshev V.N."/>
        </authorList>
    </citation>
    <scope>NUCLEOTIDE SEQUENCE [LARGE SCALE GENOMIC DNA]</scope>
</reference>
<dbReference type="AlphaFoldDB" id="S7PHL6"/>
<organism evidence="2 3">
    <name type="scientific">Myotis brandtii</name>
    <name type="common">Brandt's bat</name>
    <dbReference type="NCBI Taxonomy" id="109478"/>
    <lineage>
        <taxon>Eukaryota</taxon>
        <taxon>Metazoa</taxon>
        <taxon>Chordata</taxon>
        <taxon>Craniata</taxon>
        <taxon>Vertebrata</taxon>
        <taxon>Euteleostomi</taxon>
        <taxon>Mammalia</taxon>
        <taxon>Eutheria</taxon>
        <taxon>Laurasiatheria</taxon>
        <taxon>Chiroptera</taxon>
        <taxon>Yangochiroptera</taxon>
        <taxon>Vespertilionidae</taxon>
        <taxon>Myotis</taxon>
    </lineage>
</organism>
<dbReference type="PANTHER" id="PTHR13280">
    <property type="entry name" value="PHOSPHOFURIN ACIDIC CLUSTER SORTING PROTEIN"/>
    <property type="match status" value="1"/>
</dbReference>
<dbReference type="Pfam" id="PF10254">
    <property type="entry name" value="Pacs-1"/>
    <property type="match status" value="1"/>
</dbReference>
<dbReference type="InterPro" id="IPR019381">
    <property type="entry name" value="PACS1/2_C"/>
</dbReference>
<dbReference type="EMBL" id="KE162945">
    <property type="protein sequence ID" value="EPQ10178.1"/>
    <property type="molecule type" value="Genomic_DNA"/>
</dbReference>
<accession>S7PHL6</accession>